<gene>
    <name evidence="1" type="ORF">ACFFGS_03945</name>
</gene>
<evidence type="ECO:0000313" key="1">
    <source>
        <dbReference type="EMBL" id="MFC0423277.1"/>
    </source>
</evidence>
<comment type="caution">
    <text evidence="1">The sequence shown here is derived from an EMBL/GenBank/DDBJ whole genome shotgun (WGS) entry which is preliminary data.</text>
</comment>
<keyword evidence="2" id="KW-1185">Reference proteome</keyword>
<dbReference type="Proteomes" id="UP001589855">
    <property type="component" value="Unassembled WGS sequence"/>
</dbReference>
<proteinExistence type="predicted"/>
<evidence type="ECO:0000313" key="2">
    <source>
        <dbReference type="Proteomes" id="UP001589855"/>
    </source>
</evidence>
<accession>A0ABV6K247</accession>
<dbReference type="EMBL" id="JBHLUK010000024">
    <property type="protein sequence ID" value="MFC0423277.1"/>
    <property type="molecule type" value="Genomic_DNA"/>
</dbReference>
<organism evidence="1 2">
    <name type="scientific">Lactiplantibacillus plajomi</name>
    <dbReference type="NCBI Taxonomy" id="1457217"/>
    <lineage>
        <taxon>Bacteria</taxon>
        <taxon>Bacillati</taxon>
        <taxon>Bacillota</taxon>
        <taxon>Bacilli</taxon>
        <taxon>Lactobacillales</taxon>
        <taxon>Lactobacillaceae</taxon>
        <taxon>Lactiplantibacillus</taxon>
    </lineage>
</organism>
<reference evidence="1 2" key="1">
    <citation type="submission" date="2024-09" db="EMBL/GenBank/DDBJ databases">
        <authorList>
            <person name="Sun Q."/>
            <person name="Mori K."/>
        </authorList>
    </citation>
    <scope>NUCLEOTIDE SEQUENCE [LARGE SCALE GENOMIC DNA]</scope>
    <source>
        <strain evidence="1 2">TBRC 4575</strain>
    </source>
</reference>
<dbReference type="RefSeq" id="WP_137644635.1">
    <property type="nucleotide sequence ID" value="NZ_BAABRM010000007.1"/>
</dbReference>
<name>A0ABV6K247_9LACO</name>
<sequence>MQEENDILLRQVKAFAQGLGAILSKGKGGTSQEIIFPPKESQKLPYQEQLEQYIKTANYVLVPNTCSVKGLHWKKLNSLR</sequence>
<protein>
    <submittedName>
        <fullName evidence="1">Uncharacterized protein</fullName>
    </submittedName>
</protein>